<feature type="compositionally biased region" description="Polar residues" evidence="1">
    <location>
        <begin position="36"/>
        <end position="45"/>
    </location>
</feature>
<feature type="compositionally biased region" description="Polar residues" evidence="1">
    <location>
        <begin position="10"/>
        <end position="21"/>
    </location>
</feature>
<feature type="compositionally biased region" description="Polar residues" evidence="1">
    <location>
        <begin position="78"/>
        <end position="90"/>
    </location>
</feature>
<evidence type="ECO:0000256" key="2">
    <source>
        <dbReference type="SAM" id="Phobius"/>
    </source>
</evidence>
<feature type="compositionally biased region" description="Polar residues" evidence="1">
    <location>
        <begin position="131"/>
        <end position="142"/>
    </location>
</feature>
<accession>A0A8K0VSD0</accession>
<comment type="caution">
    <text evidence="3">The sequence shown here is derived from an EMBL/GenBank/DDBJ whole genome shotgun (WGS) entry which is preliminary data.</text>
</comment>
<dbReference type="Gene3D" id="2.120.10.70">
    <property type="entry name" value="Fucose-specific lectin"/>
    <property type="match status" value="1"/>
</dbReference>
<sequence>MDPRDDYRDNVSSPRSYTDGGQWSPPPRFQEHDQIYQAQGSPQTYSPHPHSPPQGSPPLQDYQEYHHSPPQGAIQPHEQYQQGYFNSPYSTEKETPYATHDALGSLTPDFSGPQVVPGQFQHYPHGGRPMSPSSNGGTTLTSPHVRPYTFKEHVDPNDPISRPGTVPPPVPPKDDRKFGLKKRTFGILVGCVLVWILALALGLGLGLGLGLKKNKSNSSGTDPFCREKPEYCIGGALNAKYLSTKGAYNGTGIALAGESWNVGQRRIFTLYFQHHTGDIRFMQYTTDRKWIGGSKSETVATDAKNGSPISAVAYALNTTQYFHIFYIDKNDTVKQVTKTNTTDIWQSGPLSDLKLKAMDSPSTGLQACWKGNFYGDSDFSKFPTASGQTNTQRFEDRLGMNIWFAVDDSTFQQYAWYNGQNTWVPIQRWQGFNGHAGVGCYSWGEGTTTYAMMANKQNNVEFWWKDTNTNLTSQENHPINSWQNSTNGAIRNVHPITSLGYTTYFYTQMADRSIKGYNVTYQAENTTFVQDQTFTITDPAGPALGLGGTHLTVTAYAEKAGDVTKWDSLYVFYQTEGSDITAFTRPLSGGEWTKGTLTIPDT</sequence>
<name>A0A8K0VSD0_9PLEO</name>
<reference evidence="3" key="1">
    <citation type="journal article" date="2021" name="Nat. Commun.">
        <title>Genetic determinants of endophytism in the Arabidopsis root mycobiome.</title>
        <authorList>
            <person name="Mesny F."/>
            <person name="Miyauchi S."/>
            <person name="Thiergart T."/>
            <person name="Pickel B."/>
            <person name="Atanasova L."/>
            <person name="Karlsson M."/>
            <person name="Huettel B."/>
            <person name="Barry K.W."/>
            <person name="Haridas S."/>
            <person name="Chen C."/>
            <person name="Bauer D."/>
            <person name="Andreopoulos W."/>
            <person name="Pangilinan J."/>
            <person name="LaButti K."/>
            <person name="Riley R."/>
            <person name="Lipzen A."/>
            <person name="Clum A."/>
            <person name="Drula E."/>
            <person name="Henrissat B."/>
            <person name="Kohler A."/>
            <person name="Grigoriev I.V."/>
            <person name="Martin F.M."/>
            <person name="Hacquard S."/>
        </authorList>
    </citation>
    <scope>NUCLEOTIDE SEQUENCE</scope>
    <source>
        <strain evidence="3">MPI-SDFR-AT-0120</strain>
    </source>
</reference>
<evidence type="ECO:0000313" key="3">
    <source>
        <dbReference type="EMBL" id="KAH7070281.1"/>
    </source>
</evidence>
<dbReference type="Proteomes" id="UP000813461">
    <property type="component" value="Unassembled WGS sequence"/>
</dbReference>
<gene>
    <name evidence="3" type="ORF">FB567DRAFT_217470</name>
</gene>
<dbReference type="EMBL" id="JAGMVJ010000027">
    <property type="protein sequence ID" value="KAH7070281.1"/>
    <property type="molecule type" value="Genomic_DNA"/>
</dbReference>
<keyword evidence="2" id="KW-0472">Membrane</keyword>
<feature type="transmembrane region" description="Helical" evidence="2">
    <location>
        <begin position="185"/>
        <end position="211"/>
    </location>
</feature>
<organism evidence="3 4">
    <name type="scientific">Paraphoma chrysanthemicola</name>
    <dbReference type="NCBI Taxonomy" id="798071"/>
    <lineage>
        <taxon>Eukaryota</taxon>
        <taxon>Fungi</taxon>
        <taxon>Dikarya</taxon>
        <taxon>Ascomycota</taxon>
        <taxon>Pezizomycotina</taxon>
        <taxon>Dothideomycetes</taxon>
        <taxon>Pleosporomycetidae</taxon>
        <taxon>Pleosporales</taxon>
        <taxon>Pleosporineae</taxon>
        <taxon>Phaeosphaeriaceae</taxon>
        <taxon>Paraphoma</taxon>
    </lineage>
</organism>
<dbReference type="OrthoDB" id="3923199at2759"/>
<protein>
    <recommendedName>
        <fullName evidence="5">Fucose-specific lectin</fullName>
    </recommendedName>
</protein>
<evidence type="ECO:0000313" key="4">
    <source>
        <dbReference type="Proteomes" id="UP000813461"/>
    </source>
</evidence>
<evidence type="ECO:0000256" key="1">
    <source>
        <dbReference type="SAM" id="MobiDB-lite"/>
    </source>
</evidence>
<feature type="region of interest" description="Disordered" evidence="1">
    <location>
        <begin position="1"/>
        <end position="175"/>
    </location>
</feature>
<dbReference type="AlphaFoldDB" id="A0A8K0VSD0"/>
<keyword evidence="2" id="KW-1133">Transmembrane helix</keyword>
<keyword evidence="2" id="KW-0812">Transmembrane</keyword>
<dbReference type="SUPFAM" id="SSF89372">
    <property type="entry name" value="Fucose-specific lectin"/>
    <property type="match status" value="1"/>
</dbReference>
<evidence type="ECO:0008006" key="5">
    <source>
        <dbReference type="Google" id="ProtNLM"/>
    </source>
</evidence>
<proteinExistence type="predicted"/>
<keyword evidence="4" id="KW-1185">Reference proteome</keyword>